<evidence type="ECO:0000313" key="3">
    <source>
        <dbReference type="EMBL" id="SHI32937.1"/>
    </source>
</evidence>
<dbReference type="SUPFAM" id="SSF52402">
    <property type="entry name" value="Adenine nucleotide alpha hydrolases-like"/>
    <property type="match status" value="2"/>
</dbReference>
<dbReference type="OrthoDB" id="9788959at2"/>
<dbReference type="EMBL" id="FQZI01000001">
    <property type="protein sequence ID" value="SHI32937.1"/>
    <property type="molecule type" value="Genomic_DNA"/>
</dbReference>
<reference evidence="4" key="1">
    <citation type="submission" date="2016-11" db="EMBL/GenBank/DDBJ databases">
        <authorList>
            <person name="Varghese N."/>
            <person name="Submissions S."/>
        </authorList>
    </citation>
    <scope>NUCLEOTIDE SEQUENCE [LARGE SCALE GENOMIC DNA]</scope>
    <source>
        <strain evidence="4">DSM 18829</strain>
    </source>
</reference>
<dbReference type="InterPro" id="IPR006015">
    <property type="entry name" value="Universal_stress_UspA"/>
</dbReference>
<dbReference type="PANTHER" id="PTHR46268:SF6">
    <property type="entry name" value="UNIVERSAL STRESS PROTEIN UP12"/>
    <property type="match status" value="1"/>
</dbReference>
<comment type="similarity">
    <text evidence="1">Belongs to the universal stress protein A family.</text>
</comment>
<dbReference type="PRINTS" id="PR01438">
    <property type="entry name" value="UNVRSLSTRESS"/>
</dbReference>
<evidence type="ECO:0000313" key="4">
    <source>
        <dbReference type="Proteomes" id="UP000184488"/>
    </source>
</evidence>
<dbReference type="CDD" id="cd00293">
    <property type="entry name" value="USP-like"/>
    <property type="match status" value="2"/>
</dbReference>
<feature type="domain" description="UspA" evidence="2">
    <location>
        <begin position="1"/>
        <end position="141"/>
    </location>
</feature>
<dbReference type="Gene3D" id="3.40.50.12370">
    <property type="match status" value="1"/>
</dbReference>
<gene>
    <name evidence="3" type="ORF">SAMN05444363_0083</name>
</gene>
<keyword evidence="4" id="KW-1185">Reference proteome</keyword>
<dbReference type="InterPro" id="IPR014729">
    <property type="entry name" value="Rossmann-like_a/b/a_fold"/>
</dbReference>
<sequence length="274" mass="30540">MKRILVPTDFSEHAEYALKVAAQIARDNDGEIFIVHMLEFPGQMADAVSHGADIPEIMLFMKKANEKLEELLTKDYLEGIKVTEAIKYERAFEGIIKSSQKHDIDLVVMGSHGASGFQEMFVGSTTEKIVRTSEAPVLIIKHETTNFKTDRFVFASDFSEEARKPFEKIVAFAKVLGSHIDLVMINTPNSFKTSHAAQKIMKDFVASYPITNYSLHIYNDSNVETGILNFSNSVGADVIGMVTHGRTSLYHFFNGSISEGLVNHASKPVITFKI</sequence>
<organism evidence="3 4">
    <name type="scientific">Flavobacterium terrae</name>
    <dbReference type="NCBI Taxonomy" id="415425"/>
    <lineage>
        <taxon>Bacteria</taxon>
        <taxon>Pseudomonadati</taxon>
        <taxon>Bacteroidota</taxon>
        <taxon>Flavobacteriia</taxon>
        <taxon>Flavobacteriales</taxon>
        <taxon>Flavobacteriaceae</taxon>
        <taxon>Flavobacterium</taxon>
    </lineage>
</organism>
<dbReference type="RefSeq" id="WP_073307519.1">
    <property type="nucleotide sequence ID" value="NZ_FQZI01000001.1"/>
</dbReference>
<dbReference type="AlphaFoldDB" id="A0A1M6A906"/>
<name>A0A1M6A906_9FLAO</name>
<dbReference type="PANTHER" id="PTHR46268">
    <property type="entry name" value="STRESS RESPONSE PROTEIN NHAX"/>
    <property type="match status" value="1"/>
</dbReference>
<dbReference type="STRING" id="415425.SAMN05444363_0083"/>
<evidence type="ECO:0000259" key="2">
    <source>
        <dbReference type="Pfam" id="PF00582"/>
    </source>
</evidence>
<dbReference type="Gene3D" id="3.40.50.620">
    <property type="entry name" value="HUPs"/>
    <property type="match status" value="1"/>
</dbReference>
<feature type="domain" description="UspA" evidence="2">
    <location>
        <begin position="150"/>
        <end position="272"/>
    </location>
</feature>
<protein>
    <submittedName>
        <fullName evidence="3">Nucleotide-binding universal stress protein, UspA family</fullName>
    </submittedName>
</protein>
<proteinExistence type="inferred from homology"/>
<dbReference type="Pfam" id="PF00582">
    <property type="entry name" value="Usp"/>
    <property type="match status" value="2"/>
</dbReference>
<evidence type="ECO:0000256" key="1">
    <source>
        <dbReference type="ARBA" id="ARBA00008791"/>
    </source>
</evidence>
<dbReference type="InterPro" id="IPR006016">
    <property type="entry name" value="UspA"/>
</dbReference>
<accession>A0A1M6A906</accession>
<dbReference type="Proteomes" id="UP000184488">
    <property type="component" value="Unassembled WGS sequence"/>
</dbReference>